<keyword evidence="2 6" id="KW-0489">Methyltransferase</keyword>
<evidence type="ECO:0000256" key="1">
    <source>
        <dbReference type="ARBA" id="ARBA00005189"/>
    </source>
</evidence>
<dbReference type="PANTHER" id="PTHR44307">
    <property type="entry name" value="PHOSPHOETHANOLAMINE METHYLTRANSFERASE"/>
    <property type="match status" value="1"/>
</dbReference>
<dbReference type="GO" id="GO:0008168">
    <property type="term" value="F:methyltransferase activity"/>
    <property type="evidence" value="ECO:0007669"/>
    <property type="project" value="UniProtKB-KW"/>
</dbReference>
<evidence type="ECO:0000313" key="7">
    <source>
        <dbReference type="Proteomes" id="UP001226434"/>
    </source>
</evidence>
<accession>A0ABT6REG1</accession>
<proteinExistence type="predicted"/>
<comment type="pathway">
    <text evidence="4">Phospholipid metabolism.</text>
</comment>
<reference evidence="6 7" key="1">
    <citation type="submission" date="2023-05" db="EMBL/GenBank/DDBJ databases">
        <title>Genome sequence of Pinibacter sp. MAH-24.</title>
        <authorList>
            <person name="Huq M.A."/>
        </authorList>
    </citation>
    <scope>NUCLEOTIDE SEQUENCE [LARGE SCALE GENOMIC DNA]</scope>
    <source>
        <strain evidence="6 7">MAH-24</strain>
    </source>
</reference>
<dbReference type="Gene3D" id="3.40.50.150">
    <property type="entry name" value="Vaccinia Virus protein VP39"/>
    <property type="match status" value="1"/>
</dbReference>
<dbReference type="InterPro" id="IPR029063">
    <property type="entry name" value="SAM-dependent_MTases_sf"/>
</dbReference>
<evidence type="ECO:0000256" key="3">
    <source>
        <dbReference type="ARBA" id="ARBA00022679"/>
    </source>
</evidence>
<evidence type="ECO:0000256" key="2">
    <source>
        <dbReference type="ARBA" id="ARBA00022603"/>
    </source>
</evidence>
<keyword evidence="3" id="KW-0808">Transferase</keyword>
<dbReference type="InterPro" id="IPR013216">
    <property type="entry name" value="Methyltransf_11"/>
</dbReference>
<dbReference type="Pfam" id="PF08241">
    <property type="entry name" value="Methyltransf_11"/>
    <property type="match status" value="1"/>
</dbReference>
<dbReference type="PANTHER" id="PTHR44307:SF2">
    <property type="entry name" value="PHOSPHOETHANOLAMINE METHYLTRANSFERASE ISOFORM X1"/>
    <property type="match status" value="1"/>
</dbReference>
<name>A0ABT6REG1_9BACT</name>
<dbReference type="EMBL" id="JASBRG010000007">
    <property type="protein sequence ID" value="MDI3320960.1"/>
    <property type="molecule type" value="Genomic_DNA"/>
</dbReference>
<evidence type="ECO:0000259" key="5">
    <source>
        <dbReference type="Pfam" id="PF08241"/>
    </source>
</evidence>
<dbReference type="Proteomes" id="UP001226434">
    <property type="component" value="Unassembled WGS sequence"/>
</dbReference>
<evidence type="ECO:0000256" key="4">
    <source>
        <dbReference type="ARBA" id="ARBA00025707"/>
    </source>
</evidence>
<comment type="caution">
    <text evidence="6">The sequence shown here is derived from an EMBL/GenBank/DDBJ whole genome shotgun (WGS) entry which is preliminary data.</text>
</comment>
<dbReference type="SUPFAM" id="SSF53335">
    <property type="entry name" value="S-adenosyl-L-methionine-dependent methyltransferases"/>
    <property type="match status" value="1"/>
</dbReference>
<keyword evidence="7" id="KW-1185">Reference proteome</keyword>
<organism evidence="6 7">
    <name type="scientific">Pinibacter soli</name>
    <dbReference type="NCBI Taxonomy" id="3044211"/>
    <lineage>
        <taxon>Bacteria</taxon>
        <taxon>Pseudomonadati</taxon>
        <taxon>Bacteroidota</taxon>
        <taxon>Chitinophagia</taxon>
        <taxon>Chitinophagales</taxon>
        <taxon>Chitinophagaceae</taxon>
        <taxon>Pinibacter</taxon>
    </lineage>
</organism>
<gene>
    <name evidence="6" type="ORF">QJ048_14305</name>
</gene>
<dbReference type="GO" id="GO:0032259">
    <property type="term" value="P:methylation"/>
    <property type="evidence" value="ECO:0007669"/>
    <property type="project" value="UniProtKB-KW"/>
</dbReference>
<dbReference type="CDD" id="cd02440">
    <property type="entry name" value="AdoMet_MTases"/>
    <property type="match status" value="1"/>
</dbReference>
<comment type="pathway">
    <text evidence="1">Lipid metabolism.</text>
</comment>
<sequence>MEKQNITTGFQQVDNSQHQFLAKFLEDVAALPVFAEGFGLQLTLLDIRPGDNVLDVGCGIGLQALTMAKMASPSGKVVGTDISTMMIDIARSRTANSGLPLEFLVADACSQPFPDQSFDCVRTERVLMYLPDTQQAIKEFKRLLKPGGRLVIFDFDWDGILIAHRDKALTRQIIRYASDSFPNGRIGADLYLQLRNAGFKNVEVRPSSYYGNSEILLNIMKRVYEGILQTGVANNVFTQTAIDNWWQGLDEDAKSDNFFMSFQGFIGYGTNEYKDLLR</sequence>
<evidence type="ECO:0000313" key="6">
    <source>
        <dbReference type="EMBL" id="MDI3320960.1"/>
    </source>
</evidence>
<feature type="domain" description="Methyltransferase type 11" evidence="5">
    <location>
        <begin position="54"/>
        <end position="152"/>
    </location>
</feature>
<dbReference type="RefSeq" id="WP_282335062.1">
    <property type="nucleotide sequence ID" value="NZ_JASBRG010000007.1"/>
</dbReference>
<protein>
    <submittedName>
        <fullName evidence="6">Methyltransferase domain-containing protein</fullName>
    </submittedName>
</protein>